<reference evidence="2 3" key="1">
    <citation type="submission" date="2017-04" db="EMBL/GenBank/DDBJ databases">
        <authorList>
            <person name="Afonso C.L."/>
            <person name="Miller P.J."/>
            <person name="Scott M.A."/>
            <person name="Spackman E."/>
            <person name="Goraichik I."/>
            <person name="Dimitrov K.M."/>
            <person name="Suarez D.L."/>
            <person name="Swayne D.E."/>
        </authorList>
    </citation>
    <scope>NUCLEOTIDE SEQUENCE [LARGE SCALE GENOMIC DNA]</scope>
    <source>
        <strain evidence="2 3">DSM 43828</strain>
    </source>
</reference>
<feature type="transmembrane region" description="Helical" evidence="1">
    <location>
        <begin position="113"/>
        <end position="133"/>
    </location>
</feature>
<dbReference type="EMBL" id="FWXV01000003">
    <property type="protein sequence ID" value="SMD05695.1"/>
    <property type="molecule type" value="Genomic_DNA"/>
</dbReference>
<name>A0A1W2E7Q8_KIBAR</name>
<gene>
    <name evidence="2" type="ORF">SAMN05661093_03994</name>
</gene>
<feature type="transmembrane region" description="Helical" evidence="1">
    <location>
        <begin position="6"/>
        <end position="27"/>
    </location>
</feature>
<feature type="transmembrane region" description="Helical" evidence="1">
    <location>
        <begin position="47"/>
        <end position="71"/>
    </location>
</feature>
<accession>A0A1W2E7Q8</accession>
<dbReference type="InterPro" id="IPR009732">
    <property type="entry name" value="DUF1304"/>
</dbReference>
<organism evidence="2 3">
    <name type="scientific">Kibdelosporangium aridum</name>
    <dbReference type="NCBI Taxonomy" id="2030"/>
    <lineage>
        <taxon>Bacteria</taxon>
        <taxon>Bacillati</taxon>
        <taxon>Actinomycetota</taxon>
        <taxon>Actinomycetes</taxon>
        <taxon>Pseudonocardiales</taxon>
        <taxon>Pseudonocardiaceae</taxon>
        <taxon>Kibdelosporangium</taxon>
    </lineage>
</organism>
<keyword evidence="1" id="KW-0472">Membrane</keyword>
<keyword evidence="1" id="KW-1133">Transmembrane helix</keyword>
<evidence type="ECO:0000256" key="1">
    <source>
        <dbReference type="SAM" id="Phobius"/>
    </source>
</evidence>
<evidence type="ECO:0000313" key="2">
    <source>
        <dbReference type="EMBL" id="SMD05695.1"/>
    </source>
</evidence>
<feature type="transmembrane region" description="Helical" evidence="1">
    <location>
        <begin position="83"/>
        <end position="101"/>
    </location>
</feature>
<sequence length="134" mass="14516">MTLIATVFAGIAALVHILAFIWETIFFRRPGVHWGVFKIRSEDVPAVLLWSFNQGFYNLFLAAGTILGLIWVHSGNADLGRAFVFYTCGFMVLSGIMLFISDRLGLGREKGTGVGGSISQALPPLVVIIAMLAA</sequence>
<dbReference type="Proteomes" id="UP000192674">
    <property type="component" value="Unassembled WGS sequence"/>
</dbReference>
<dbReference type="AlphaFoldDB" id="A0A1W2E7Q8"/>
<keyword evidence="1" id="KW-0812">Transmembrane</keyword>
<evidence type="ECO:0000313" key="3">
    <source>
        <dbReference type="Proteomes" id="UP000192674"/>
    </source>
</evidence>
<dbReference type="Pfam" id="PF06993">
    <property type="entry name" value="DUF1304"/>
    <property type="match status" value="1"/>
</dbReference>
<dbReference type="RefSeq" id="WP_084428409.1">
    <property type="nucleotide sequence ID" value="NZ_FWXV01000003.1"/>
</dbReference>
<protein>
    <submittedName>
        <fullName evidence="2">Putative membrane protein</fullName>
    </submittedName>
</protein>
<proteinExistence type="predicted"/>
<keyword evidence="3" id="KW-1185">Reference proteome</keyword>
<dbReference type="OrthoDB" id="9803832at2"/>